<keyword evidence="2" id="KW-1185">Reference proteome</keyword>
<sequence>MKYKSYSSSSQAKDPENNIPTFHDYCVTGADHKNKTNHCFSTFHLWRLVLKKKNDELIEMWEDMDWVSPEKILDILINSVDNLYSGKENFASIETGEKIELEFRIAHNASSFDLSKMPGKPPK</sequence>
<dbReference type="RefSeq" id="WP_166314752.1">
    <property type="nucleotide sequence ID" value="NZ_WOTH01000012.1"/>
</dbReference>
<proteinExistence type="predicted"/>
<name>A0A967B815_9PROT</name>
<accession>A0A967B815</accession>
<dbReference type="Proteomes" id="UP000597459">
    <property type="component" value="Unassembled WGS sequence"/>
</dbReference>
<comment type="caution">
    <text evidence="1">The sequence shown here is derived from an EMBL/GenBank/DDBJ whole genome shotgun (WGS) entry which is preliminary data.</text>
</comment>
<evidence type="ECO:0000313" key="2">
    <source>
        <dbReference type="Proteomes" id="UP000597459"/>
    </source>
</evidence>
<organism evidence="1 2">
    <name type="scientific">Acetobacter estunensis</name>
    <dbReference type="NCBI Taxonomy" id="104097"/>
    <lineage>
        <taxon>Bacteria</taxon>
        <taxon>Pseudomonadati</taxon>
        <taxon>Pseudomonadota</taxon>
        <taxon>Alphaproteobacteria</taxon>
        <taxon>Acetobacterales</taxon>
        <taxon>Acetobacteraceae</taxon>
        <taxon>Acetobacter</taxon>
    </lineage>
</organism>
<protein>
    <submittedName>
        <fullName evidence="1">Uncharacterized protein</fullName>
    </submittedName>
</protein>
<dbReference type="EMBL" id="WOTH01000012">
    <property type="protein sequence ID" value="NHO53876.1"/>
    <property type="molecule type" value="Genomic_DNA"/>
</dbReference>
<evidence type="ECO:0000313" key="1">
    <source>
        <dbReference type="EMBL" id="NHO53876.1"/>
    </source>
</evidence>
<gene>
    <name evidence="1" type="ORF">GOB87_07875</name>
</gene>
<dbReference type="AlphaFoldDB" id="A0A967B815"/>
<reference evidence="1" key="1">
    <citation type="submission" date="2019-11" db="EMBL/GenBank/DDBJ databases">
        <title>Description of new Acetobacter species.</title>
        <authorList>
            <person name="Cleenwerck I."/>
            <person name="Sombolestani A.S."/>
        </authorList>
    </citation>
    <scope>NUCLEOTIDE SEQUENCE</scope>
    <source>
        <strain evidence="1">LMG 1626</strain>
    </source>
</reference>